<evidence type="ECO:0000313" key="8">
    <source>
        <dbReference type="Proteomes" id="UP001499988"/>
    </source>
</evidence>
<protein>
    <submittedName>
        <fullName evidence="7">DMT family transporter</fullName>
    </submittedName>
</protein>
<dbReference type="Pfam" id="PF00892">
    <property type="entry name" value="EamA"/>
    <property type="match status" value="2"/>
</dbReference>
<evidence type="ECO:0000256" key="1">
    <source>
        <dbReference type="ARBA" id="ARBA00004141"/>
    </source>
</evidence>
<dbReference type="Proteomes" id="UP001499988">
    <property type="component" value="Unassembled WGS sequence"/>
</dbReference>
<dbReference type="InterPro" id="IPR037185">
    <property type="entry name" value="EmrE-like"/>
</dbReference>
<proteinExistence type="predicted"/>
<reference evidence="8" key="1">
    <citation type="journal article" date="2019" name="Int. J. Syst. Evol. Microbiol.">
        <title>The Global Catalogue of Microorganisms (GCM) 10K type strain sequencing project: providing services to taxonomists for standard genome sequencing and annotation.</title>
        <authorList>
            <consortium name="The Broad Institute Genomics Platform"/>
            <consortium name="The Broad Institute Genome Sequencing Center for Infectious Disease"/>
            <person name="Wu L."/>
            <person name="Ma J."/>
        </authorList>
    </citation>
    <scope>NUCLEOTIDE SEQUENCE [LARGE SCALE GENOMIC DNA]</scope>
    <source>
        <strain evidence="8">JCM 18401</strain>
    </source>
</reference>
<feature type="transmembrane region" description="Helical" evidence="5">
    <location>
        <begin position="154"/>
        <end position="172"/>
    </location>
</feature>
<keyword evidence="8" id="KW-1185">Reference proteome</keyword>
<keyword evidence="3 5" id="KW-1133">Transmembrane helix</keyword>
<feature type="domain" description="EamA" evidence="6">
    <location>
        <begin position="10"/>
        <end position="145"/>
    </location>
</feature>
<dbReference type="RefSeq" id="WP_345334799.1">
    <property type="nucleotide sequence ID" value="NZ_BAABJZ010000023.1"/>
</dbReference>
<evidence type="ECO:0000259" key="6">
    <source>
        <dbReference type="Pfam" id="PF00892"/>
    </source>
</evidence>
<keyword evidence="4 5" id="KW-0472">Membrane</keyword>
<organism evidence="7 8">
    <name type="scientific">Ferrimonas pelagia</name>
    <dbReference type="NCBI Taxonomy" id="1177826"/>
    <lineage>
        <taxon>Bacteria</taxon>
        <taxon>Pseudomonadati</taxon>
        <taxon>Pseudomonadota</taxon>
        <taxon>Gammaproteobacteria</taxon>
        <taxon>Alteromonadales</taxon>
        <taxon>Ferrimonadaceae</taxon>
        <taxon>Ferrimonas</taxon>
    </lineage>
</organism>
<evidence type="ECO:0000313" key="7">
    <source>
        <dbReference type="EMBL" id="GAA4882398.1"/>
    </source>
</evidence>
<keyword evidence="2 5" id="KW-0812">Transmembrane</keyword>
<dbReference type="InterPro" id="IPR000620">
    <property type="entry name" value="EamA_dom"/>
</dbReference>
<name>A0ABP9ELR8_9GAMM</name>
<dbReference type="PANTHER" id="PTHR22911:SF6">
    <property type="entry name" value="SOLUTE CARRIER FAMILY 35 MEMBER G1"/>
    <property type="match status" value="1"/>
</dbReference>
<evidence type="ECO:0000256" key="5">
    <source>
        <dbReference type="SAM" id="Phobius"/>
    </source>
</evidence>
<gene>
    <name evidence="7" type="ORF">GCM10023333_15690</name>
</gene>
<feature type="transmembrane region" description="Helical" evidence="5">
    <location>
        <begin position="100"/>
        <end position="122"/>
    </location>
</feature>
<feature type="transmembrane region" description="Helical" evidence="5">
    <location>
        <begin position="12"/>
        <end position="34"/>
    </location>
</feature>
<feature type="transmembrane region" description="Helical" evidence="5">
    <location>
        <begin position="131"/>
        <end position="148"/>
    </location>
</feature>
<feature type="transmembrane region" description="Helical" evidence="5">
    <location>
        <begin position="184"/>
        <end position="207"/>
    </location>
</feature>
<evidence type="ECO:0000256" key="3">
    <source>
        <dbReference type="ARBA" id="ARBA00022989"/>
    </source>
</evidence>
<evidence type="ECO:0000256" key="4">
    <source>
        <dbReference type="ARBA" id="ARBA00023136"/>
    </source>
</evidence>
<feature type="domain" description="EamA" evidence="6">
    <location>
        <begin position="156"/>
        <end position="284"/>
    </location>
</feature>
<sequence length="302" mass="33175">MDQSTHSPLRGAFWMLLSGVAFAIINSSNQWVAFVMGYEFANVALFQYAIATLILLPWLWRQGLARSLRTQQLGLHIVRVGIAVAGIQFWLWALAYPVPIWQAIALLMTSPLFVTIGSALFLRERVDGKRWAATSVGFIGAMIILAPWSEAFHLSALLPVIAAVFWAIYSLITKSQLQRGESPSTIVFYLFALTLPFNAFIAAPVFALPQASMWPFLLLVGVLTGIAQLALTKAYQSAEAAFIQPFDLAKLPLNILVGYWVMGSIPPGQLWLGASLIVGATLFLTHSENRQERRKEAALAAG</sequence>
<feature type="transmembrane region" description="Helical" evidence="5">
    <location>
        <begin position="213"/>
        <end position="231"/>
    </location>
</feature>
<dbReference type="EMBL" id="BAABJZ010000023">
    <property type="protein sequence ID" value="GAA4882398.1"/>
    <property type="molecule type" value="Genomic_DNA"/>
</dbReference>
<feature type="transmembrane region" description="Helical" evidence="5">
    <location>
        <begin position="73"/>
        <end position="94"/>
    </location>
</feature>
<comment type="caution">
    <text evidence="7">The sequence shown here is derived from an EMBL/GenBank/DDBJ whole genome shotgun (WGS) entry which is preliminary data.</text>
</comment>
<dbReference type="PANTHER" id="PTHR22911">
    <property type="entry name" value="ACYL-MALONYL CONDENSING ENZYME-RELATED"/>
    <property type="match status" value="1"/>
</dbReference>
<comment type="subcellular location">
    <subcellularLocation>
        <location evidence="1">Membrane</location>
        <topology evidence="1">Multi-pass membrane protein</topology>
    </subcellularLocation>
</comment>
<dbReference type="SUPFAM" id="SSF103481">
    <property type="entry name" value="Multidrug resistance efflux transporter EmrE"/>
    <property type="match status" value="2"/>
</dbReference>
<accession>A0ABP9ELR8</accession>
<evidence type="ECO:0000256" key="2">
    <source>
        <dbReference type="ARBA" id="ARBA00022692"/>
    </source>
</evidence>
<feature type="transmembrane region" description="Helical" evidence="5">
    <location>
        <begin position="40"/>
        <end position="61"/>
    </location>
</feature>